<evidence type="ECO:0000256" key="1">
    <source>
        <dbReference type="ARBA" id="ARBA00022942"/>
    </source>
</evidence>
<dbReference type="GO" id="GO:0043161">
    <property type="term" value="P:proteasome-mediated ubiquitin-dependent protein catabolic process"/>
    <property type="evidence" value="ECO:0007669"/>
    <property type="project" value="TreeGrafter"/>
</dbReference>
<dbReference type="Pfam" id="PF10075">
    <property type="entry name" value="CSN8_PSD8_EIF3K"/>
    <property type="match status" value="1"/>
</dbReference>
<name>A0A7S1VCT3_9EUKA</name>
<dbReference type="GO" id="GO:0008541">
    <property type="term" value="C:proteasome regulatory particle, lid subcomplex"/>
    <property type="evidence" value="ECO:0007669"/>
    <property type="project" value="TreeGrafter"/>
</dbReference>
<reference evidence="3" key="1">
    <citation type="submission" date="2021-01" db="EMBL/GenBank/DDBJ databases">
        <authorList>
            <person name="Corre E."/>
            <person name="Pelletier E."/>
            <person name="Niang G."/>
            <person name="Scheremetjew M."/>
            <person name="Finn R."/>
            <person name="Kale V."/>
            <person name="Holt S."/>
            <person name="Cochrane G."/>
            <person name="Meng A."/>
            <person name="Brown T."/>
            <person name="Cohen L."/>
        </authorList>
    </citation>
    <scope>NUCLEOTIDE SEQUENCE</scope>
    <source>
        <strain evidence="3">ATCC 50979</strain>
    </source>
</reference>
<sequence length="287" mass="30950">MPLPKSPFDEKLKAFRQISATVSSSSGPKSSAGQKAKNAGAALKLAIALDDHTAAMATGKNLAECQLLDRAIVARHCYELLLAFAVRIGADEDVEAAARALAFYTRDGLGLPPSAHAASCAGLVALRLLVNNRLAEFAAEIAGMSDELRASPEVQFVLALEQAVLEGGYEKIRTASVDVPGDATYAPLYRTFTEQLQDTLRDEVADCLGASYKELSTATVKRFLMINDDRTLQTLAMERGWTIAKGFVSFNRPNPRVQIEEATSIQNRAPGLIEQALSIGRELERIV</sequence>
<dbReference type="InterPro" id="IPR033464">
    <property type="entry name" value="CSN8_PSD8_EIF3K"/>
</dbReference>
<keyword evidence="1" id="KW-0647">Proteasome</keyword>
<organism evidence="3">
    <name type="scientific">Sexangularia sp. CB-2014</name>
    <dbReference type="NCBI Taxonomy" id="1486929"/>
    <lineage>
        <taxon>Eukaryota</taxon>
        <taxon>Amoebozoa</taxon>
        <taxon>Tubulinea</taxon>
        <taxon>Elardia</taxon>
        <taxon>Arcellinida</taxon>
        <taxon>Arcellinida incertae sedis</taxon>
        <taxon>Sexangularia</taxon>
    </lineage>
</organism>
<dbReference type="InterPro" id="IPR006746">
    <property type="entry name" value="26S_Psome_Rpn12"/>
</dbReference>
<dbReference type="GO" id="GO:0005829">
    <property type="term" value="C:cytosol"/>
    <property type="evidence" value="ECO:0007669"/>
    <property type="project" value="TreeGrafter"/>
</dbReference>
<protein>
    <recommendedName>
        <fullName evidence="2">CSN8/PSMD8/EIF3K domain-containing protein</fullName>
    </recommendedName>
</protein>
<dbReference type="EMBL" id="HBGL01007105">
    <property type="protein sequence ID" value="CAD9295611.1"/>
    <property type="molecule type" value="Transcribed_RNA"/>
</dbReference>
<dbReference type="AlphaFoldDB" id="A0A7S1VCT3"/>
<evidence type="ECO:0000259" key="2">
    <source>
        <dbReference type="Pfam" id="PF10075"/>
    </source>
</evidence>
<accession>A0A7S1VCT3</accession>
<dbReference type="Gene3D" id="1.25.40.990">
    <property type="match status" value="1"/>
</dbReference>
<feature type="domain" description="CSN8/PSMD8/EIF3K" evidence="2">
    <location>
        <begin position="123"/>
        <end position="250"/>
    </location>
</feature>
<dbReference type="PANTHER" id="PTHR12387">
    <property type="entry name" value="26S PROTEASOME NON-ATPASE REGULATORY SUBUNIT 8"/>
    <property type="match status" value="1"/>
</dbReference>
<evidence type="ECO:0000313" key="3">
    <source>
        <dbReference type="EMBL" id="CAD9295611.1"/>
    </source>
</evidence>
<dbReference type="PANTHER" id="PTHR12387:SF0">
    <property type="entry name" value="26S PROTEASOME NON-ATPASE REGULATORY SUBUNIT 8"/>
    <property type="match status" value="1"/>
</dbReference>
<gene>
    <name evidence="3" type="ORF">SSP0437_LOCUS5480</name>
</gene>
<dbReference type="GO" id="GO:0005634">
    <property type="term" value="C:nucleus"/>
    <property type="evidence" value="ECO:0007669"/>
    <property type="project" value="TreeGrafter"/>
</dbReference>
<proteinExistence type="predicted"/>